<protein>
    <submittedName>
        <fullName evidence="3">Putative repeat protein (TIGR03806 family)</fullName>
    </submittedName>
</protein>
<dbReference type="InterPro" id="IPR011042">
    <property type="entry name" value="6-blade_b-propeller_TolB-like"/>
</dbReference>
<evidence type="ECO:0000313" key="3">
    <source>
        <dbReference type="EMBL" id="ROQ21006.1"/>
    </source>
</evidence>
<dbReference type="PROSITE" id="PS51257">
    <property type="entry name" value="PROKAR_LIPOPROTEIN"/>
    <property type="match status" value="1"/>
</dbReference>
<feature type="region of interest" description="Disordered" evidence="1">
    <location>
        <begin position="27"/>
        <end position="46"/>
    </location>
</feature>
<dbReference type="Proteomes" id="UP000273643">
    <property type="component" value="Unassembled WGS sequence"/>
</dbReference>
<name>A0A3N1P8F7_9GAMM</name>
<gene>
    <name evidence="3" type="ORF">EDC38_1627</name>
</gene>
<evidence type="ECO:0000259" key="2">
    <source>
        <dbReference type="Pfam" id="PF07995"/>
    </source>
</evidence>
<comment type="caution">
    <text evidence="3">The sequence shown here is derived from an EMBL/GenBank/DDBJ whole genome shotgun (WGS) entry which is preliminary data.</text>
</comment>
<dbReference type="Gene3D" id="2.80.10.50">
    <property type="match status" value="1"/>
</dbReference>
<dbReference type="CDD" id="cd23432">
    <property type="entry name" value="beta-trefoil_Ricin_EndoBetaGal-like"/>
    <property type="match status" value="1"/>
</dbReference>
<dbReference type="RefSeq" id="WP_170162878.1">
    <property type="nucleotide sequence ID" value="NZ_RJUK01000001.1"/>
</dbReference>
<dbReference type="EMBL" id="RJUK01000001">
    <property type="protein sequence ID" value="ROQ21006.1"/>
    <property type="molecule type" value="Genomic_DNA"/>
</dbReference>
<dbReference type="Gene3D" id="2.120.10.30">
    <property type="entry name" value="TolB, C-terminal domain"/>
    <property type="match status" value="1"/>
</dbReference>
<dbReference type="PANTHER" id="PTHR19328:SF75">
    <property type="entry name" value="ALDOSE SUGAR DEHYDROGENASE YLII"/>
    <property type="match status" value="1"/>
</dbReference>
<dbReference type="InterPro" id="IPR011041">
    <property type="entry name" value="Quinoprot_gluc/sorb_DH_b-prop"/>
</dbReference>
<organism evidence="3 4">
    <name type="scientific">Marinimicrobium koreense</name>
    <dbReference type="NCBI Taxonomy" id="306545"/>
    <lineage>
        <taxon>Bacteria</taxon>
        <taxon>Pseudomonadati</taxon>
        <taxon>Pseudomonadota</taxon>
        <taxon>Gammaproteobacteria</taxon>
        <taxon>Cellvibrionales</taxon>
        <taxon>Cellvibrionaceae</taxon>
        <taxon>Marinimicrobium</taxon>
    </lineage>
</organism>
<proteinExistence type="predicted"/>
<reference evidence="3 4" key="1">
    <citation type="submission" date="2018-11" db="EMBL/GenBank/DDBJ databases">
        <title>Genomic Encyclopedia of Type Strains, Phase IV (KMG-IV): sequencing the most valuable type-strain genomes for metagenomic binning, comparative biology and taxonomic classification.</title>
        <authorList>
            <person name="Goeker M."/>
        </authorList>
    </citation>
    <scope>NUCLEOTIDE SEQUENCE [LARGE SCALE GENOMIC DNA]</scope>
    <source>
        <strain evidence="3 4">DSM 16974</strain>
    </source>
</reference>
<sequence length="853" mass="93910">MVPLHRRLHTGVSVALALLLAACGGGQSDDDARAPSGPSGLSERPENQTCLATRFTQDSTVALKPLVPEGTFTAPVGAVSHPSLEQVLYVLEQRGTIWRLDLSEANPTPALFVDLRDYTDVQFEPTHCFECGLFSMAFHPDFEQNGFVYVSLTEGGEAFEVAPESYVARFRSDDEGMSLVQSGPGELERTDIYHVQQTTEIHNNGRLAFGPDNYLYVSFGDGGPGGDPNRNAQDPTNPFGTLLRLTDEGAPAPGNQVEGGLPEVFAYGLRNPWQWSFDRETGELWAGDVGQGRTEEINRIVNGANYGWPCLEGADVMQSCSDTSGFEAPVFSYQRGDGRSVTGGYVYRGEQLDNLYGVYLFSDFASGLLWGLFTTPEGDLERRQLLDTGGSVVSFGEELDGELLLVDYEGGQVSRLVAEAQDSRQEPIPEWLSETGCMNPDNPAEPGDGLIPYGVREPFWSDGADKTRYLALPDDATIDVDETGDFDLPVGSVLVKQFYRHDELIETRLMLNQPATGWVGHSYRWTSTGTDARRVIEAEDVEIQGQLWHYPSSAECSQCHTSAAGDSLGLEVRQLNTDFDYVGTTANQLDTLAAIGVLTEPLTQRQRANPLVDSRDESHPLDLRARAYLHSNCANCHRPGGTSQASMDLRFDTLPEAMNLCNVGPMQSDLGIEDARLLAPGEPERSLLWQRLMANDGNRMPPLGSHVLDDHGIGLIENWIAQMDECTGFFAPVGEALILRNVGIDQPLGEDGTQDPLAASWQLEPEGPSYYRIRLTGTDQYIHAEQARPAVGTIEPGWLSAQWFPEREGDSVRWRNRWHENQYLSVDAASGELQLRDAANLDDNTIWQVRQHP</sequence>
<evidence type="ECO:0000313" key="4">
    <source>
        <dbReference type="Proteomes" id="UP000273643"/>
    </source>
</evidence>
<evidence type="ECO:0000256" key="1">
    <source>
        <dbReference type="SAM" id="MobiDB-lite"/>
    </source>
</evidence>
<feature type="domain" description="Glucose/Sorbosone dehydrogenase" evidence="2">
    <location>
        <begin position="130"/>
        <end position="406"/>
    </location>
</feature>
<dbReference type="SUPFAM" id="SSF50952">
    <property type="entry name" value="Soluble quinoprotein glucose dehydrogenase"/>
    <property type="match status" value="1"/>
</dbReference>
<dbReference type="SUPFAM" id="SSF50370">
    <property type="entry name" value="Ricin B-like lectins"/>
    <property type="match status" value="1"/>
</dbReference>
<accession>A0A3N1P8F7</accession>
<dbReference type="InterPro" id="IPR035992">
    <property type="entry name" value="Ricin_B-like_lectins"/>
</dbReference>
<dbReference type="Pfam" id="PF07995">
    <property type="entry name" value="GSDH"/>
    <property type="match status" value="1"/>
</dbReference>
<dbReference type="AlphaFoldDB" id="A0A3N1P8F7"/>
<dbReference type="InterPro" id="IPR012938">
    <property type="entry name" value="Glc/Sorbosone_DH"/>
</dbReference>
<keyword evidence="4" id="KW-1185">Reference proteome</keyword>
<dbReference type="PANTHER" id="PTHR19328">
    <property type="entry name" value="HEDGEHOG-INTERACTING PROTEIN"/>
    <property type="match status" value="1"/>
</dbReference>